<evidence type="ECO:0000256" key="2">
    <source>
        <dbReference type="ARBA" id="ARBA00012135"/>
    </source>
</evidence>
<dbReference type="Proteomes" id="UP001460888">
    <property type="component" value="Unassembled WGS sequence"/>
</dbReference>
<reference evidence="4 5" key="1">
    <citation type="submission" date="2013-03" db="EMBL/GenBank/DDBJ databases">
        <title>Salinisphaera dokdonensis CL-ES53 Genome Sequencing.</title>
        <authorList>
            <person name="Li C."/>
            <person name="Lai Q."/>
            <person name="Shao Z."/>
        </authorList>
    </citation>
    <scope>NUCLEOTIDE SEQUENCE [LARGE SCALE GENOMIC DNA]</scope>
    <source>
        <strain evidence="4 5">CL-ES53</strain>
    </source>
</reference>
<keyword evidence="4" id="KW-0808">Transferase</keyword>
<evidence type="ECO:0000256" key="1">
    <source>
        <dbReference type="ARBA" id="ARBA00004948"/>
    </source>
</evidence>
<comment type="pathway">
    <text evidence="1">Cofactor biosynthesis; thiamine diphosphate biosynthesis.</text>
</comment>
<dbReference type="CDD" id="cd01169">
    <property type="entry name" value="HMPP_kinase"/>
    <property type="match status" value="1"/>
</dbReference>
<dbReference type="Pfam" id="PF08543">
    <property type="entry name" value="Phos_pyr_kin"/>
    <property type="match status" value="1"/>
</dbReference>
<dbReference type="RefSeq" id="WP_353111196.1">
    <property type="nucleotide sequence ID" value="NZ_APND01000003.1"/>
</dbReference>
<dbReference type="InterPro" id="IPR004399">
    <property type="entry name" value="HMP/HMP-P_kinase_dom"/>
</dbReference>
<dbReference type="GO" id="GO:0008972">
    <property type="term" value="F:phosphomethylpyrimidine kinase activity"/>
    <property type="evidence" value="ECO:0007669"/>
    <property type="project" value="UniProtKB-EC"/>
</dbReference>
<sequence length="260" mass="27100">MKRPNILVIAGHDPSGGAGIQADIEAAAANGAHAATVITLLTCQDTTNVHGVEAVDTAFFARCLDTALADMRFDAIKIGVVANVEQVERIVAVARQLPHVPLVVDPVLRAAGGGTLADDSVGQALRDTLFAHADVVTPNAGEARLLCDGDNDIDRCGARLATHDTCALITGGDEGDGEVINREYVADRSPVAHAWPRLPGVFHGSGCTLASAIAAQLAHGHDRPTAIRRAQAYVWRTLDAAFAAGHGQRIPARIQPTPDA</sequence>
<proteinExistence type="predicted"/>
<dbReference type="EC" id="2.7.1.49" evidence="2"/>
<dbReference type="EMBL" id="APND01000003">
    <property type="protein sequence ID" value="MES1929692.1"/>
    <property type="molecule type" value="Genomic_DNA"/>
</dbReference>
<comment type="caution">
    <text evidence="4">The sequence shown here is derived from an EMBL/GenBank/DDBJ whole genome shotgun (WGS) entry which is preliminary data.</text>
</comment>
<organism evidence="4 5">
    <name type="scientific">Salinisphaera dokdonensis CL-ES53</name>
    <dbReference type="NCBI Taxonomy" id="1304272"/>
    <lineage>
        <taxon>Bacteria</taxon>
        <taxon>Pseudomonadati</taxon>
        <taxon>Pseudomonadota</taxon>
        <taxon>Gammaproteobacteria</taxon>
        <taxon>Salinisphaerales</taxon>
        <taxon>Salinisphaeraceae</taxon>
        <taxon>Salinisphaera</taxon>
    </lineage>
</organism>
<dbReference type="PANTHER" id="PTHR20858:SF17">
    <property type="entry name" value="HYDROXYMETHYLPYRIMIDINE_PHOSPHOMETHYLPYRIMIDINE KINASE THI20-RELATED"/>
    <property type="match status" value="1"/>
</dbReference>
<evidence type="ECO:0000259" key="3">
    <source>
        <dbReference type="Pfam" id="PF08543"/>
    </source>
</evidence>
<keyword evidence="4" id="KW-0418">Kinase</keyword>
<keyword evidence="5" id="KW-1185">Reference proteome</keyword>
<evidence type="ECO:0000313" key="4">
    <source>
        <dbReference type="EMBL" id="MES1929692.1"/>
    </source>
</evidence>
<dbReference type="PANTHER" id="PTHR20858">
    <property type="entry name" value="PHOSPHOMETHYLPYRIMIDINE KINASE"/>
    <property type="match status" value="1"/>
</dbReference>
<dbReference type="InterPro" id="IPR029056">
    <property type="entry name" value="Ribokinase-like"/>
</dbReference>
<feature type="domain" description="Pyridoxamine kinase/Phosphomethylpyrimidine kinase" evidence="3">
    <location>
        <begin position="13"/>
        <end position="248"/>
    </location>
</feature>
<gene>
    <name evidence="4" type="ORF">SADO_10559</name>
</gene>
<dbReference type="Gene3D" id="3.40.1190.20">
    <property type="match status" value="1"/>
</dbReference>
<dbReference type="InterPro" id="IPR013749">
    <property type="entry name" value="PM/HMP-P_kinase-1"/>
</dbReference>
<evidence type="ECO:0000313" key="5">
    <source>
        <dbReference type="Proteomes" id="UP001460888"/>
    </source>
</evidence>
<accession>A0ABV2B1B7</accession>
<dbReference type="SUPFAM" id="SSF53613">
    <property type="entry name" value="Ribokinase-like"/>
    <property type="match status" value="1"/>
</dbReference>
<name>A0ABV2B1B7_9GAMM</name>
<protein>
    <recommendedName>
        <fullName evidence="2">hydroxymethylpyrimidine kinase</fullName>
        <ecNumber evidence="2">2.7.1.49</ecNumber>
    </recommendedName>
</protein>